<dbReference type="RefSeq" id="WP_123738492.1">
    <property type="nucleotide sequence ID" value="NZ_CALFQU010000048.1"/>
</dbReference>
<accession>A0A3N2D942</accession>
<proteinExistence type="predicted"/>
<organism evidence="1 2">
    <name type="scientific">Salana multivorans</name>
    <dbReference type="NCBI Taxonomy" id="120377"/>
    <lineage>
        <taxon>Bacteria</taxon>
        <taxon>Bacillati</taxon>
        <taxon>Actinomycetota</taxon>
        <taxon>Actinomycetes</taxon>
        <taxon>Micrococcales</taxon>
        <taxon>Beutenbergiaceae</taxon>
        <taxon>Salana</taxon>
    </lineage>
</organism>
<comment type="caution">
    <text evidence="1">The sequence shown here is derived from an EMBL/GenBank/DDBJ whole genome shotgun (WGS) entry which is preliminary data.</text>
</comment>
<dbReference type="Proteomes" id="UP000275356">
    <property type="component" value="Unassembled WGS sequence"/>
</dbReference>
<dbReference type="Gene3D" id="1.10.150.430">
    <property type="entry name" value="DUF3349, helical bundle"/>
    <property type="match status" value="1"/>
</dbReference>
<evidence type="ECO:0000313" key="2">
    <source>
        <dbReference type="Proteomes" id="UP000275356"/>
    </source>
</evidence>
<dbReference type="InterPro" id="IPR021784">
    <property type="entry name" value="DUF3349"/>
</dbReference>
<name>A0A3N2D942_9MICO</name>
<dbReference type="InterPro" id="IPR044918">
    <property type="entry name" value="DUF3349_helical"/>
</dbReference>
<dbReference type="EMBL" id="RKHQ01000001">
    <property type="protein sequence ID" value="ROR96290.1"/>
    <property type="molecule type" value="Genomic_DNA"/>
</dbReference>
<protein>
    <submittedName>
        <fullName evidence="1">Uncharacterized protein DUF3349</fullName>
    </submittedName>
</protein>
<evidence type="ECO:0000313" key="1">
    <source>
        <dbReference type="EMBL" id="ROR96290.1"/>
    </source>
</evidence>
<keyword evidence="2" id="KW-1185">Reference proteome</keyword>
<dbReference type="Pfam" id="PF11829">
    <property type="entry name" value="DUF3349"/>
    <property type="match status" value="1"/>
</dbReference>
<gene>
    <name evidence="1" type="ORF">EDD28_0872</name>
</gene>
<sequence>MTLTDSTRSMLAWLRTTPTDAPDALDASCPLLVLERTRLSEDETGHVADLVRRFDPVTALDVGVEITRVLDALPHPEDVAQVLALVSARP</sequence>
<dbReference type="OrthoDB" id="4350726at2"/>
<reference evidence="1 2" key="1">
    <citation type="submission" date="2018-11" db="EMBL/GenBank/DDBJ databases">
        <title>Sequencing the genomes of 1000 actinobacteria strains.</title>
        <authorList>
            <person name="Klenk H.-P."/>
        </authorList>
    </citation>
    <scope>NUCLEOTIDE SEQUENCE [LARGE SCALE GENOMIC DNA]</scope>
    <source>
        <strain evidence="1 2">DSM 13521</strain>
    </source>
</reference>
<dbReference type="AlphaFoldDB" id="A0A3N2D942"/>